<reference evidence="2 3" key="1">
    <citation type="submission" date="2017-12" db="EMBL/GenBank/DDBJ databases">
        <title>Phylogenetic diversity of female urinary microbiome.</title>
        <authorList>
            <person name="Thomas-White K."/>
            <person name="Wolfe A.J."/>
        </authorList>
    </citation>
    <scope>NUCLEOTIDE SEQUENCE [LARGE SCALE GENOMIC DNA]</scope>
    <source>
        <strain evidence="2 3">UMB1298</strain>
    </source>
</reference>
<protein>
    <submittedName>
        <fullName evidence="2">Prolipoprotein diacylglyceryl transferase</fullName>
    </submittedName>
</protein>
<proteinExistence type="predicted"/>
<dbReference type="GO" id="GO:0016740">
    <property type="term" value="F:transferase activity"/>
    <property type="evidence" value="ECO:0007669"/>
    <property type="project" value="UniProtKB-KW"/>
</dbReference>
<evidence type="ECO:0000313" key="3">
    <source>
        <dbReference type="Proteomes" id="UP000234206"/>
    </source>
</evidence>
<keyword evidence="2" id="KW-0808">Transferase</keyword>
<keyword evidence="1" id="KW-0472">Membrane</keyword>
<evidence type="ECO:0000256" key="1">
    <source>
        <dbReference type="SAM" id="Phobius"/>
    </source>
</evidence>
<dbReference type="AlphaFoldDB" id="A0A2I1P7P3"/>
<comment type="caution">
    <text evidence="2">The sequence shown here is derived from an EMBL/GenBank/DDBJ whole genome shotgun (WGS) entry which is preliminary data.</text>
</comment>
<dbReference type="Proteomes" id="UP000234206">
    <property type="component" value="Unassembled WGS sequence"/>
</dbReference>
<keyword evidence="1" id="KW-0812">Transmembrane</keyword>
<feature type="transmembrane region" description="Helical" evidence="1">
    <location>
        <begin position="12"/>
        <end position="33"/>
    </location>
</feature>
<keyword evidence="2" id="KW-0449">Lipoprotein</keyword>
<dbReference type="EMBL" id="PKIZ01000168">
    <property type="protein sequence ID" value="PKZ40646.1"/>
    <property type="molecule type" value="Genomic_DNA"/>
</dbReference>
<evidence type="ECO:0000313" key="2">
    <source>
        <dbReference type="EMBL" id="PKZ40646.1"/>
    </source>
</evidence>
<name>A0A2I1P7P3_9MICO</name>
<feature type="non-terminal residue" evidence="2">
    <location>
        <position position="1"/>
    </location>
</feature>
<gene>
    <name evidence="2" type="ORF">CYJ76_12030</name>
</gene>
<accession>A0A2I1P7P3</accession>
<keyword evidence="3" id="KW-1185">Reference proteome</keyword>
<sequence>DAATTVFGDVRINAVVSAVVFLAATALFVWWTVQQRKAEGVTKEEAK</sequence>
<keyword evidence="1" id="KW-1133">Transmembrane helix</keyword>
<organism evidence="2 3">
    <name type="scientific">Kytococcus schroeteri</name>
    <dbReference type="NCBI Taxonomy" id="138300"/>
    <lineage>
        <taxon>Bacteria</taxon>
        <taxon>Bacillati</taxon>
        <taxon>Actinomycetota</taxon>
        <taxon>Actinomycetes</taxon>
        <taxon>Micrococcales</taxon>
        <taxon>Kytococcaceae</taxon>
        <taxon>Kytococcus</taxon>
    </lineage>
</organism>